<dbReference type="Gene3D" id="1.10.287.130">
    <property type="match status" value="1"/>
</dbReference>
<dbReference type="SUPFAM" id="SSF55781">
    <property type="entry name" value="GAF domain-like"/>
    <property type="match status" value="2"/>
</dbReference>
<dbReference type="Gene3D" id="3.30.450.40">
    <property type="match status" value="2"/>
</dbReference>
<dbReference type="SMART" id="SM00388">
    <property type="entry name" value="HisKA"/>
    <property type="match status" value="1"/>
</dbReference>
<dbReference type="InterPro" id="IPR003661">
    <property type="entry name" value="HisK_dim/P_dom"/>
</dbReference>
<proteinExistence type="predicted"/>
<dbReference type="InterPro" id="IPR029016">
    <property type="entry name" value="GAF-like_dom_sf"/>
</dbReference>
<accession>A0ABV0J4Y2</accession>
<dbReference type="EC" id="2.7.13.3" evidence="2"/>
<evidence type="ECO:0000313" key="8">
    <source>
        <dbReference type="EMBL" id="MEP0816834.1"/>
    </source>
</evidence>
<evidence type="ECO:0000256" key="2">
    <source>
        <dbReference type="ARBA" id="ARBA00012438"/>
    </source>
</evidence>
<reference evidence="8 9" key="1">
    <citation type="submission" date="2022-04" db="EMBL/GenBank/DDBJ databases">
        <title>Positive selection, recombination, and allopatry shape intraspecific diversity of widespread and dominant cyanobacteria.</title>
        <authorList>
            <person name="Wei J."/>
            <person name="Shu W."/>
            <person name="Hu C."/>
        </authorList>
    </citation>
    <scope>NUCLEOTIDE SEQUENCE [LARGE SCALE GENOMIC DNA]</scope>
    <source>
        <strain evidence="8 9">GB2-A4</strain>
    </source>
</reference>
<dbReference type="InterPro" id="IPR003594">
    <property type="entry name" value="HATPase_dom"/>
</dbReference>
<keyword evidence="4" id="KW-0808">Transferase</keyword>
<dbReference type="CDD" id="cd00082">
    <property type="entry name" value="HisKA"/>
    <property type="match status" value="1"/>
</dbReference>
<dbReference type="SMART" id="SM00065">
    <property type="entry name" value="GAF"/>
    <property type="match status" value="2"/>
</dbReference>
<dbReference type="PROSITE" id="PS50109">
    <property type="entry name" value="HIS_KIN"/>
    <property type="match status" value="1"/>
</dbReference>
<name>A0ABV0J4Y2_9CYAN</name>
<dbReference type="InterPro" id="IPR003018">
    <property type="entry name" value="GAF"/>
</dbReference>
<evidence type="ECO:0000256" key="4">
    <source>
        <dbReference type="ARBA" id="ARBA00022777"/>
    </source>
</evidence>
<dbReference type="InterPro" id="IPR036097">
    <property type="entry name" value="HisK_dim/P_sf"/>
</dbReference>
<comment type="catalytic activity">
    <reaction evidence="1">
        <text>ATP + protein L-histidine = ADP + protein N-phospho-L-histidine.</text>
        <dbReference type="EC" id="2.7.13.3"/>
    </reaction>
</comment>
<dbReference type="RefSeq" id="WP_190438963.1">
    <property type="nucleotide sequence ID" value="NZ_JAMPKM010000003.1"/>
</dbReference>
<evidence type="ECO:0000256" key="3">
    <source>
        <dbReference type="ARBA" id="ARBA00022553"/>
    </source>
</evidence>
<evidence type="ECO:0000256" key="6">
    <source>
        <dbReference type="SAM" id="Coils"/>
    </source>
</evidence>
<keyword evidence="3" id="KW-0597">Phosphoprotein</keyword>
<dbReference type="EMBL" id="JAMPKM010000003">
    <property type="protein sequence ID" value="MEP0816834.1"/>
    <property type="molecule type" value="Genomic_DNA"/>
</dbReference>
<dbReference type="SUPFAM" id="SSF47384">
    <property type="entry name" value="Homodimeric domain of signal transducing histidine kinase"/>
    <property type="match status" value="1"/>
</dbReference>
<protein>
    <recommendedName>
        <fullName evidence="2">histidine kinase</fullName>
        <ecNumber evidence="2">2.7.13.3</ecNumber>
    </recommendedName>
</protein>
<feature type="coiled-coil region" evidence="6">
    <location>
        <begin position="184"/>
        <end position="211"/>
    </location>
</feature>
<dbReference type="InterPro" id="IPR004358">
    <property type="entry name" value="Sig_transdc_His_kin-like_C"/>
</dbReference>
<keyword evidence="5" id="KW-0902">Two-component regulatory system</keyword>
<evidence type="ECO:0000256" key="1">
    <source>
        <dbReference type="ARBA" id="ARBA00000085"/>
    </source>
</evidence>
<dbReference type="InterPro" id="IPR036890">
    <property type="entry name" value="HATPase_C_sf"/>
</dbReference>
<dbReference type="SMART" id="SM00387">
    <property type="entry name" value="HATPase_c"/>
    <property type="match status" value="1"/>
</dbReference>
<comment type="caution">
    <text evidence="8">The sequence shown here is derived from an EMBL/GenBank/DDBJ whole genome shotgun (WGS) entry which is preliminary data.</text>
</comment>
<dbReference type="Gene3D" id="3.30.565.10">
    <property type="entry name" value="Histidine kinase-like ATPase, C-terminal domain"/>
    <property type="match status" value="1"/>
</dbReference>
<gene>
    <name evidence="8" type="ORF">NC998_06970</name>
</gene>
<feature type="domain" description="Histidine kinase" evidence="7">
    <location>
        <begin position="436"/>
        <end position="690"/>
    </location>
</feature>
<dbReference type="Pfam" id="PF02518">
    <property type="entry name" value="HATPase_c"/>
    <property type="match status" value="1"/>
</dbReference>
<keyword evidence="9" id="KW-1185">Reference proteome</keyword>
<evidence type="ECO:0000313" key="9">
    <source>
        <dbReference type="Proteomes" id="UP001464891"/>
    </source>
</evidence>
<dbReference type="PANTHER" id="PTHR43065">
    <property type="entry name" value="SENSOR HISTIDINE KINASE"/>
    <property type="match status" value="1"/>
</dbReference>
<keyword evidence="4" id="KW-0418">Kinase</keyword>
<dbReference type="InterPro" id="IPR005467">
    <property type="entry name" value="His_kinase_dom"/>
</dbReference>
<dbReference type="Proteomes" id="UP001464891">
    <property type="component" value="Unassembled WGS sequence"/>
</dbReference>
<evidence type="ECO:0000259" key="7">
    <source>
        <dbReference type="PROSITE" id="PS50109"/>
    </source>
</evidence>
<dbReference type="SUPFAM" id="SSF55874">
    <property type="entry name" value="ATPase domain of HSP90 chaperone/DNA topoisomerase II/histidine kinase"/>
    <property type="match status" value="1"/>
</dbReference>
<sequence>MLFPLLHRVFPFTNFSGRLALNQYHQQSALLRKIVDRIRNSLELNVVLQTAVDEVGTLLNLDYCAFFWYFSDTCRVQVVCERLGSDRGSQVGYTPLAAFGDAAEAIAQGQLIVSCGDAHASATTRWLRQWLAKWQRSKSGLNFQVLEARANLLVPVLDRADSIGYLVCLSDQPRRWKTAEVEFMASLAQQLEIAIRQARLYEQTQRQAQREQLVNQITSQTRQSFDLETILTQAIAQLLKALEADRCLVHLVEHGEVEPLNVLPQLVQESIPGTAFRRKHLYEICREAFSPSINDFDTHGPITQWVIQHRQPVVMMDVAQDERVGPYNEEYKQAQIQSSLVVPVQTNGILHAILYLNQCSHTRYWSDNDQQLAQAVADQLAISIQQANLYAQTQQQALESAAQAQHLAKTLQELQLTQAQLIQSEKMSSLGQMVAGVAHEINNPVSFIYGNIPYIERYIEELNRLLVAYQVHYPQPVAEVQALIDEVELGFLLKDLVRILKSMKVGSSRIREIVLSLRNFARLDESSRKTVNLHDGLESTLAILQNQLNEIQVIRDYGALPPLECYPRQLNQVFLNLITNAIEALSSGDTQTKTITQPKTITIRTELVLGASGKENFARIAIADNGPGIPAALRSKIFDPFFTTKKIGQGTGLGLTVSYQVVVNQHQGQLWCHSEPGQGTEFAIELPVKYFHLLSDPQALEQASTLASEFARVTEAIASVPTVVAPEA</sequence>
<dbReference type="Pfam" id="PF01590">
    <property type="entry name" value="GAF"/>
    <property type="match status" value="2"/>
</dbReference>
<dbReference type="PRINTS" id="PR00344">
    <property type="entry name" value="BCTRLSENSOR"/>
</dbReference>
<organism evidence="8 9">
    <name type="scientific">Trichocoleus desertorum GB2-A4</name>
    <dbReference type="NCBI Taxonomy" id="2933944"/>
    <lineage>
        <taxon>Bacteria</taxon>
        <taxon>Bacillati</taxon>
        <taxon>Cyanobacteriota</taxon>
        <taxon>Cyanophyceae</taxon>
        <taxon>Leptolyngbyales</taxon>
        <taxon>Trichocoleusaceae</taxon>
        <taxon>Trichocoleus</taxon>
    </lineage>
</organism>
<evidence type="ECO:0000256" key="5">
    <source>
        <dbReference type="ARBA" id="ARBA00023012"/>
    </source>
</evidence>
<dbReference type="PANTHER" id="PTHR43065:SF48">
    <property type="entry name" value="HISTIDINE KINASE"/>
    <property type="match status" value="1"/>
</dbReference>
<keyword evidence="6" id="KW-0175">Coiled coil</keyword>